<dbReference type="CDD" id="cd00590">
    <property type="entry name" value="RRM_SF"/>
    <property type="match status" value="2"/>
</dbReference>
<dbReference type="STRING" id="59895.A0A103YKM8"/>
<dbReference type="SMART" id="SM00360">
    <property type="entry name" value="RRM"/>
    <property type="match status" value="2"/>
</dbReference>
<comment type="caution">
    <text evidence="5">The sequence shown here is derived from an EMBL/GenBank/DDBJ whole genome shotgun (WGS) entry which is preliminary data.</text>
</comment>
<feature type="compositionally biased region" description="Pro residues" evidence="3">
    <location>
        <begin position="9"/>
        <end position="27"/>
    </location>
</feature>
<dbReference type="InterPro" id="IPR000504">
    <property type="entry name" value="RRM_dom"/>
</dbReference>
<feature type="compositionally biased region" description="Basic and acidic residues" evidence="3">
    <location>
        <begin position="404"/>
        <end position="439"/>
    </location>
</feature>
<dbReference type="Gene3D" id="3.30.70.330">
    <property type="match status" value="3"/>
</dbReference>
<evidence type="ECO:0000313" key="6">
    <source>
        <dbReference type="Proteomes" id="UP000243975"/>
    </source>
</evidence>
<evidence type="ECO:0000259" key="4">
    <source>
        <dbReference type="PROSITE" id="PS50102"/>
    </source>
</evidence>
<dbReference type="Gramene" id="KVI10895">
    <property type="protein sequence ID" value="KVI10895"/>
    <property type="gene ID" value="Ccrd_010702"/>
</dbReference>
<dbReference type="Proteomes" id="UP000243975">
    <property type="component" value="Unassembled WGS sequence"/>
</dbReference>
<dbReference type="OMA" id="HPSRYND"/>
<evidence type="ECO:0000256" key="1">
    <source>
        <dbReference type="ARBA" id="ARBA00022884"/>
    </source>
</evidence>
<dbReference type="InterPro" id="IPR012677">
    <property type="entry name" value="Nucleotide-bd_a/b_plait_sf"/>
</dbReference>
<feature type="domain" description="RRM" evidence="4">
    <location>
        <begin position="146"/>
        <end position="217"/>
    </location>
</feature>
<keyword evidence="1 2" id="KW-0694">RNA-binding</keyword>
<keyword evidence="6" id="KW-1185">Reference proteome</keyword>
<gene>
    <name evidence="5" type="ORF">Ccrd_010702</name>
</gene>
<accession>A0A103YKM8</accession>
<evidence type="ECO:0000313" key="5">
    <source>
        <dbReference type="EMBL" id="KVI10895.1"/>
    </source>
</evidence>
<protein>
    <recommendedName>
        <fullName evidence="4">RRM domain-containing protein</fullName>
    </recommendedName>
</protein>
<feature type="domain" description="RRM" evidence="4">
    <location>
        <begin position="293"/>
        <end position="369"/>
    </location>
</feature>
<dbReference type="SUPFAM" id="SSF54928">
    <property type="entry name" value="RNA-binding domain, RBD"/>
    <property type="match status" value="2"/>
</dbReference>
<sequence length="646" mass="74303">MQQQHYSPSPSPSLSPSPPPPPPPQPSMTPFKKRLLHRAEDSSRRYLSPSEEKEDEKYAAEKQERLEIEYKNPSYEVEDEGWTAQGVEQGRGDRFGGEYMMERDEGKLEDEELSEENFYDEHGLDQDSYKKERHDVVRERQKKKELEVFVGGLDRDTTEEDLREVFSQVGDITEVRLLMNPMTNKNKGFAFIRFATVEQARRALNELKRPMLKEKLVWYGIDKFEELTLVEDAKTEGMNRGFAFLDFPSRADALEACRRLQKRDVIFGTDRTARVAFADTFIEPDDEIMAQVRTVFVDGLPPSWEEDIIKDHLRQFGKIEKVELARNMPAAKRDDFGFITFNTHEAAVSCVDGINDSELVKVRARLSRPRQRGKSAKYARGGYSVGPDGYGSHRGSWEGGSNRMDAHRFSDRGRRSIRDRSPYDAGRRRSFDSRGDRGYEVSVSDRTVYERDGFKTEYMRQNMAISSTERQVYRDSYSSRGAGYVEESSRTVSRIPGRGSSHIYDEDDDGGRYVYIEHPSRYNDGGSRNFSSTSGLKRPYSSIASAWIPFWIQWKYSEFCRPFSWIQPVRLLIGSIPRKQSCGSEDLLSRWDRALQPEEYNFDEAATLRNSTDEIPPMMIDRALDNPSVIGTLVDPLAMLALKNPS</sequence>
<dbReference type="PROSITE" id="PS50102">
    <property type="entry name" value="RRM"/>
    <property type="match status" value="3"/>
</dbReference>
<dbReference type="EMBL" id="LEKV01000984">
    <property type="protein sequence ID" value="KVI10895.1"/>
    <property type="molecule type" value="Genomic_DNA"/>
</dbReference>
<feature type="domain" description="RRM" evidence="4">
    <location>
        <begin position="223"/>
        <end position="280"/>
    </location>
</feature>
<proteinExistence type="predicted"/>
<dbReference type="AlphaFoldDB" id="A0A103YKM8"/>
<feature type="region of interest" description="Disordered" evidence="3">
    <location>
        <begin position="1"/>
        <end position="60"/>
    </location>
</feature>
<reference evidence="5 6" key="1">
    <citation type="journal article" date="2016" name="Sci. Rep.">
        <title>The genome sequence of the outbreeding globe artichoke constructed de novo incorporating a phase-aware low-pass sequencing strategy of F1 progeny.</title>
        <authorList>
            <person name="Scaglione D."/>
            <person name="Reyes-Chin-Wo S."/>
            <person name="Acquadro A."/>
            <person name="Froenicke L."/>
            <person name="Portis E."/>
            <person name="Beitel C."/>
            <person name="Tirone M."/>
            <person name="Mauro R."/>
            <person name="Lo Monaco A."/>
            <person name="Mauromicale G."/>
            <person name="Faccioli P."/>
            <person name="Cattivelli L."/>
            <person name="Rieseberg L."/>
            <person name="Michelmore R."/>
            <person name="Lanteri S."/>
        </authorList>
    </citation>
    <scope>NUCLEOTIDE SEQUENCE [LARGE SCALE GENOMIC DNA]</scope>
    <source>
        <strain evidence="5">2C</strain>
    </source>
</reference>
<name>A0A103YKM8_CYNCS</name>
<dbReference type="GO" id="GO:0003723">
    <property type="term" value="F:RNA binding"/>
    <property type="evidence" value="ECO:0007669"/>
    <property type="project" value="UniProtKB-UniRule"/>
</dbReference>
<evidence type="ECO:0000256" key="2">
    <source>
        <dbReference type="PROSITE-ProRule" id="PRU00176"/>
    </source>
</evidence>
<dbReference type="PANTHER" id="PTHR21245">
    <property type="entry name" value="HETEROGENEOUS NUCLEAR RIBONUCLEOPROTEIN"/>
    <property type="match status" value="1"/>
</dbReference>
<dbReference type="Pfam" id="PF00076">
    <property type="entry name" value="RRM_1"/>
    <property type="match status" value="2"/>
</dbReference>
<organism evidence="5 6">
    <name type="scientific">Cynara cardunculus var. scolymus</name>
    <name type="common">Globe artichoke</name>
    <name type="synonym">Cynara scolymus</name>
    <dbReference type="NCBI Taxonomy" id="59895"/>
    <lineage>
        <taxon>Eukaryota</taxon>
        <taxon>Viridiplantae</taxon>
        <taxon>Streptophyta</taxon>
        <taxon>Embryophyta</taxon>
        <taxon>Tracheophyta</taxon>
        <taxon>Spermatophyta</taxon>
        <taxon>Magnoliopsida</taxon>
        <taxon>eudicotyledons</taxon>
        <taxon>Gunneridae</taxon>
        <taxon>Pentapetalae</taxon>
        <taxon>asterids</taxon>
        <taxon>campanulids</taxon>
        <taxon>Asterales</taxon>
        <taxon>Asteraceae</taxon>
        <taxon>Carduoideae</taxon>
        <taxon>Cardueae</taxon>
        <taxon>Carduinae</taxon>
        <taxon>Cynara</taxon>
    </lineage>
</organism>
<dbReference type="InterPro" id="IPR035979">
    <property type="entry name" value="RBD_domain_sf"/>
</dbReference>
<feature type="non-terminal residue" evidence="5">
    <location>
        <position position="1"/>
    </location>
</feature>
<evidence type="ECO:0000256" key="3">
    <source>
        <dbReference type="SAM" id="MobiDB-lite"/>
    </source>
</evidence>
<feature type="region of interest" description="Disordered" evidence="3">
    <location>
        <begin position="394"/>
        <end position="440"/>
    </location>
</feature>